<dbReference type="SUPFAM" id="SSF51735">
    <property type="entry name" value="NAD(P)-binding Rossmann-fold domains"/>
    <property type="match status" value="1"/>
</dbReference>
<keyword evidence="4" id="KW-1185">Reference proteome</keyword>
<organism evidence="3 4">
    <name type="scientific">Lederbergia citri</name>
    <dbReference type="NCBI Taxonomy" id="2833580"/>
    <lineage>
        <taxon>Bacteria</taxon>
        <taxon>Bacillati</taxon>
        <taxon>Bacillota</taxon>
        <taxon>Bacilli</taxon>
        <taxon>Bacillales</taxon>
        <taxon>Bacillaceae</taxon>
        <taxon>Lederbergia</taxon>
    </lineage>
</organism>
<dbReference type="EMBL" id="JAGYPG010000005">
    <property type="protein sequence ID" value="MBS4197744.1"/>
    <property type="molecule type" value="Genomic_DNA"/>
</dbReference>
<reference evidence="3 4" key="1">
    <citation type="submission" date="2021-05" db="EMBL/GenBank/DDBJ databases">
        <title>Novel Bacillus species.</title>
        <authorList>
            <person name="Liu G."/>
        </authorList>
    </citation>
    <scope>NUCLEOTIDE SEQUENCE [LARGE SCALE GENOMIC DNA]</scope>
    <source>
        <strain evidence="4">FJAT-49780</strain>
    </source>
</reference>
<dbReference type="PANTHER" id="PTHR43000">
    <property type="entry name" value="DTDP-D-GLUCOSE 4,6-DEHYDRATASE-RELATED"/>
    <property type="match status" value="1"/>
</dbReference>
<dbReference type="Pfam" id="PF01370">
    <property type="entry name" value="Epimerase"/>
    <property type="match status" value="1"/>
</dbReference>
<sequence>MKALFIGGTGTISSAITQQLAESGCELYLLNRGTRNDNLPAGVKVITADIHDEQKVADLIKDHEFDVVADFIAFVPEHVERDYRLFKGKTKQYIFISSASAYQKPLSDYRITEGTPLSNPYWEYSRNKIACEDYLMKQYRDNGFPITIVRPSHTYSERSIPLGVHGNNGSWQVAKRMLENKPVIIHGDGTTLWTLTHNRDFAKGFIGLMGNIHAIGESVHITSDESVTWNQIYEIIADALGVKLNAVHVPSEFLDACSIYDFRGGLIGDKANTVVFDNSKLKRLVPDFVATTRVDQGIKQTVQFILKHPELQKEDPEFDAWCDRVIEVLDEALKKIKE</sequence>
<feature type="domain" description="NAD-dependent epimerase/dehydratase" evidence="2">
    <location>
        <begin position="4"/>
        <end position="214"/>
    </location>
</feature>
<evidence type="ECO:0000313" key="3">
    <source>
        <dbReference type="EMBL" id="MBS4197744.1"/>
    </source>
</evidence>
<comment type="similarity">
    <text evidence="1">Belongs to the NAD(P)-dependent epimerase/dehydratase family.</text>
</comment>
<dbReference type="InterPro" id="IPR036291">
    <property type="entry name" value="NAD(P)-bd_dom_sf"/>
</dbReference>
<proteinExistence type="inferred from homology"/>
<evidence type="ECO:0000313" key="4">
    <source>
        <dbReference type="Proteomes" id="UP000681414"/>
    </source>
</evidence>
<dbReference type="Proteomes" id="UP000681414">
    <property type="component" value="Unassembled WGS sequence"/>
</dbReference>
<dbReference type="CDD" id="cd05265">
    <property type="entry name" value="SDR_a1"/>
    <property type="match status" value="1"/>
</dbReference>
<dbReference type="RefSeq" id="WP_213126977.1">
    <property type="nucleotide sequence ID" value="NZ_JAGYPG010000005.1"/>
</dbReference>
<accession>A0A942TKP5</accession>
<dbReference type="AlphaFoldDB" id="A0A942TKP5"/>
<dbReference type="Gene3D" id="3.40.50.720">
    <property type="entry name" value="NAD(P)-binding Rossmann-like Domain"/>
    <property type="match status" value="1"/>
</dbReference>
<protein>
    <submittedName>
        <fullName evidence="3">SDR family oxidoreductase</fullName>
    </submittedName>
</protein>
<evidence type="ECO:0000259" key="2">
    <source>
        <dbReference type="Pfam" id="PF01370"/>
    </source>
</evidence>
<evidence type="ECO:0000256" key="1">
    <source>
        <dbReference type="ARBA" id="ARBA00007637"/>
    </source>
</evidence>
<dbReference type="InterPro" id="IPR001509">
    <property type="entry name" value="Epimerase_deHydtase"/>
</dbReference>
<gene>
    <name evidence="3" type="ORF">KHA97_22125</name>
</gene>
<name>A0A942TKP5_9BACI</name>
<comment type="caution">
    <text evidence="3">The sequence shown here is derived from an EMBL/GenBank/DDBJ whole genome shotgun (WGS) entry which is preliminary data.</text>
</comment>